<dbReference type="HOGENOM" id="CLU_2454420_0_0_1"/>
<organism evidence="2 3">
    <name type="scientific">Botryobasidium botryosum (strain FD-172 SS1)</name>
    <dbReference type="NCBI Taxonomy" id="930990"/>
    <lineage>
        <taxon>Eukaryota</taxon>
        <taxon>Fungi</taxon>
        <taxon>Dikarya</taxon>
        <taxon>Basidiomycota</taxon>
        <taxon>Agaricomycotina</taxon>
        <taxon>Agaricomycetes</taxon>
        <taxon>Cantharellales</taxon>
        <taxon>Botryobasidiaceae</taxon>
        <taxon>Botryobasidium</taxon>
    </lineage>
</organism>
<gene>
    <name evidence="2" type="ORF">BOTBODRAFT_32776</name>
</gene>
<evidence type="ECO:0000313" key="2">
    <source>
        <dbReference type="EMBL" id="KDQ14313.1"/>
    </source>
</evidence>
<dbReference type="Proteomes" id="UP000027195">
    <property type="component" value="Unassembled WGS sequence"/>
</dbReference>
<proteinExistence type="predicted"/>
<dbReference type="EMBL" id="KL198038">
    <property type="protein sequence ID" value="KDQ14313.1"/>
    <property type="molecule type" value="Genomic_DNA"/>
</dbReference>
<keyword evidence="3" id="KW-1185">Reference proteome</keyword>
<sequence length="89" mass="9415">MATVILSSPRNRAHVADYARAVNVYLTNTGLSRCIMQLSVRIPIYVPSEPVAQSGTVSSPRQGAPTRSAAPPLGQSAQPTPTELDLIVT</sequence>
<evidence type="ECO:0000256" key="1">
    <source>
        <dbReference type="SAM" id="MobiDB-lite"/>
    </source>
</evidence>
<dbReference type="AlphaFoldDB" id="A0A067MF08"/>
<reference evidence="3" key="1">
    <citation type="journal article" date="2014" name="Proc. Natl. Acad. Sci. U.S.A.">
        <title>Extensive sampling of basidiomycete genomes demonstrates inadequacy of the white-rot/brown-rot paradigm for wood decay fungi.</title>
        <authorList>
            <person name="Riley R."/>
            <person name="Salamov A.A."/>
            <person name="Brown D.W."/>
            <person name="Nagy L.G."/>
            <person name="Floudas D."/>
            <person name="Held B.W."/>
            <person name="Levasseur A."/>
            <person name="Lombard V."/>
            <person name="Morin E."/>
            <person name="Otillar R."/>
            <person name="Lindquist E.A."/>
            <person name="Sun H."/>
            <person name="LaButti K.M."/>
            <person name="Schmutz J."/>
            <person name="Jabbour D."/>
            <person name="Luo H."/>
            <person name="Baker S.E."/>
            <person name="Pisabarro A.G."/>
            <person name="Walton J.D."/>
            <person name="Blanchette R.A."/>
            <person name="Henrissat B."/>
            <person name="Martin F."/>
            <person name="Cullen D."/>
            <person name="Hibbett D.S."/>
            <person name="Grigoriev I.V."/>
        </authorList>
    </citation>
    <scope>NUCLEOTIDE SEQUENCE [LARGE SCALE GENOMIC DNA]</scope>
    <source>
        <strain evidence="3">FD-172 SS1</strain>
    </source>
</reference>
<dbReference type="InParanoid" id="A0A067MF08"/>
<feature type="compositionally biased region" description="Polar residues" evidence="1">
    <location>
        <begin position="51"/>
        <end position="61"/>
    </location>
</feature>
<dbReference type="OrthoDB" id="1368803at2759"/>
<accession>A0A067MF08</accession>
<feature type="region of interest" description="Disordered" evidence="1">
    <location>
        <begin position="51"/>
        <end position="89"/>
    </location>
</feature>
<evidence type="ECO:0000313" key="3">
    <source>
        <dbReference type="Proteomes" id="UP000027195"/>
    </source>
</evidence>
<name>A0A067MF08_BOTB1</name>
<protein>
    <submittedName>
        <fullName evidence="2">Uncharacterized protein</fullName>
    </submittedName>
</protein>
<dbReference type="Gene3D" id="3.20.20.150">
    <property type="entry name" value="Divalent-metal-dependent TIM barrel enzymes"/>
    <property type="match status" value="1"/>
</dbReference>